<dbReference type="Proteomes" id="UP000184406">
    <property type="component" value="Unassembled WGS sequence"/>
</dbReference>
<feature type="transmembrane region" description="Helical" evidence="1">
    <location>
        <begin position="62"/>
        <end position="83"/>
    </location>
</feature>
<gene>
    <name evidence="2" type="ORF">SAMN03080594_101525</name>
</gene>
<dbReference type="OrthoDB" id="1416888at2"/>
<evidence type="ECO:0000256" key="1">
    <source>
        <dbReference type="SAM" id="Phobius"/>
    </source>
</evidence>
<keyword evidence="1" id="KW-0812">Transmembrane</keyword>
<organism evidence="2 3">
    <name type="scientific">Arenibacter palladensis</name>
    <dbReference type="NCBI Taxonomy" id="237373"/>
    <lineage>
        <taxon>Bacteria</taxon>
        <taxon>Pseudomonadati</taxon>
        <taxon>Bacteroidota</taxon>
        <taxon>Flavobacteriia</taxon>
        <taxon>Flavobacteriales</taxon>
        <taxon>Flavobacteriaceae</taxon>
        <taxon>Arenibacter</taxon>
    </lineage>
</organism>
<sequence length="224" mass="25807">MEKFIQNAGRALARVRTATNDFLNERIGGNRRNLIFFLVCVYILFILLVSAVINFRSLIDHYQIYLGLLLALVLAILWVAVFYESESHMAKDGHGFTMERLKRSRMKFHLLDLDPDGRKEMERILLGRNVLTKINFTMGNKSGESANHRLLFVLFDEIIVGGITEITGERKQEFFQFLQNSFVMNGEPINPNTLKSSFSSWKADQEKTNSKNQRKLVKQMLGKA</sequence>
<feature type="transmembrane region" description="Helical" evidence="1">
    <location>
        <begin position="34"/>
        <end position="56"/>
    </location>
</feature>
<keyword evidence="1" id="KW-1133">Transmembrane helix</keyword>
<dbReference type="EMBL" id="FQUX01000001">
    <property type="protein sequence ID" value="SHE52840.1"/>
    <property type="molecule type" value="Genomic_DNA"/>
</dbReference>
<keyword evidence="1" id="KW-0472">Membrane</keyword>
<reference evidence="3" key="1">
    <citation type="submission" date="2016-11" db="EMBL/GenBank/DDBJ databases">
        <authorList>
            <person name="Varghese N."/>
            <person name="Submissions S."/>
        </authorList>
    </citation>
    <scope>NUCLEOTIDE SEQUENCE [LARGE SCALE GENOMIC DNA]</scope>
    <source>
        <strain evidence="3">DSM 17539</strain>
    </source>
</reference>
<protein>
    <submittedName>
        <fullName evidence="2">Uncharacterized protein</fullName>
    </submittedName>
</protein>
<evidence type="ECO:0000313" key="3">
    <source>
        <dbReference type="Proteomes" id="UP000184406"/>
    </source>
</evidence>
<proteinExistence type="predicted"/>
<name>A0A1M4U8E9_9FLAO</name>
<keyword evidence="3" id="KW-1185">Reference proteome</keyword>
<accession>A0A1M4U8E9</accession>
<dbReference type="RefSeq" id="WP_072860164.1">
    <property type="nucleotide sequence ID" value="NZ_FQUX01000001.1"/>
</dbReference>
<dbReference type="AlphaFoldDB" id="A0A1M4U8E9"/>
<evidence type="ECO:0000313" key="2">
    <source>
        <dbReference type="EMBL" id="SHE52840.1"/>
    </source>
</evidence>